<name>A0A939PIE2_9ACTN</name>
<evidence type="ECO:0000313" key="4">
    <source>
        <dbReference type="Proteomes" id="UP000669179"/>
    </source>
</evidence>
<organism evidence="3 4">
    <name type="scientific">Actinomadura barringtoniae</name>
    <dbReference type="NCBI Taxonomy" id="1427535"/>
    <lineage>
        <taxon>Bacteria</taxon>
        <taxon>Bacillati</taxon>
        <taxon>Actinomycetota</taxon>
        <taxon>Actinomycetes</taxon>
        <taxon>Streptosporangiales</taxon>
        <taxon>Thermomonosporaceae</taxon>
        <taxon>Actinomadura</taxon>
    </lineage>
</organism>
<dbReference type="SMART" id="SM00470">
    <property type="entry name" value="ParB"/>
    <property type="match status" value="1"/>
</dbReference>
<evidence type="ECO:0000313" key="3">
    <source>
        <dbReference type="EMBL" id="MBO2453281.1"/>
    </source>
</evidence>
<dbReference type="Proteomes" id="UP000669179">
    <property type="component" value="Unassembled WGS sequence"/>
</dbReference>
<feature type="domain" description="ParB-like N-terminal" evidence="2">
    <location>
        <begin position="10"/>
        <end position="94"/>
    </location>
</feature>
<dbReference type="SUPFAM" id="SSF110849">
    <property type="entry name" value="ParB/Sulfiredoxin"/>
    <property type="match status" value="1"/>
</dbReference>
<gene>
    <name evidence="3" type="ORF">J4573_39730</name>
</gene>
<protein>
    <submittedName>
        <fullName evidence="3">ParB-like nuclease domain-containing protein</fullName>
    </submittedName>
</protein>
<sequence>MGEKPDREVTMVAIDELHKGESPRSGGIDSAHVTRLAELSTPLPPILVDRRTMRVVDGTHRLLAALLRGQSTIAVEFFDGKPEDAFLRAVEANAVHGLPLSAADRLAAAEKIIDSHPHMSDRAIALAVGMGTRSIAKIRRSTEAGQQLNARVGRDGRVRPVNGDEGRLRAVEVLTQRPDASLREVARIAGISPATVSDVRKRLAAGESAVLPNRKPVSAATPPPPADPPEPGSPAGRKMDPADDLLSDDEREYGAEELPHARLKPSGRIEAVDPTMVLEKLWRDPSIRQKEEGRQLLRLLRQNTLDLSKWTNLLEAVPAHWGTAVAELARQYSDMWHGFAEELDERTRPEHVPGS</sequence>
<accession>A0A939PIE2</accession>
<feature type="region of interest" description="Disordered" evidence="1">
    <location>
        <begin position="207"/>
        <end position="245"/>
    </location>
</feature>
<evidence type="ECO:0000259" key="2">
    <source>
        <dbReference type="SMART" id="SM00470"/>
    </source>
</evidence>
<dbReference type="InterPro" id="IPR003115">
    <property type="entry name" value="ParB_N"/>
</dbReference>
<dbReference type="AlphaFoldDB" id="A0A939PIE2"/>
<evidence type="ECO:0000256" key="1">
    <source>
        <dbReference type="SAM" id="MobiDB-lite"/>
    </source>
</evidence>
<feature type="compositionally biased region" description="Pro residues" evidence="1">
    <location>
        <begin position="221"/>
        <end position="232"/>
    </location>
</feature>
<keyword evidence="4" id="KW-1185">Reference proteome</keyword>
<proteinExistence type="predicted"/>
<dbReference type="InterPro" id="IPR036086">
    <property type="entry name" value="ParB/Sulfiredoxin_sf"/>
</dbReference>
<reference evidence="3" key="1">
    <citation type="submission" date="2021-03" db="EMBL/GenBank/DDBJ databases">
        <authorList>
            <person name="Kanchanasin P."/>
            <person name="Saeng-In P."/>
            <person name="Phongsopitanun W."/>
            <person name="Yuki M."/>
            <person name="Kudo T."/>
            <person name="Ohkuma M."/>
            <person name="Tanasupawat S."/>
        </authorList>
    </citation>
    <scope>NUCLEOTIDE SEQUENCE</scope>
    <source>
        <strain evidence="3">GKU 128</strain>
    </source>
</reference>
<dbReference type="RefSeq" id="WP_208261311.1">
    <property type="nucleotide sequence ID" value="NZ_JAGEOJ010000020.1"/>
</dbReference>
<comment type="caution">
    <text evidence="3">The sequence shown here is derived from an EMBL/GenBank/DDBJ whole genome shotgun (WGS) entry which is preliminary data.</text>
</comment>
<dbReference type="EMBL" id="JAGEOJ010000020">
    <property type="protein sequence ID" value="MBO2453281.1"/>
    <property type="molecule type" value="Genomic_DNA"/>
</dbReference>